<dbReference type="GO" id="GO:0004497">
    <property type="term" value="F:monooxygenase activity"/>
    <property type="evidence" value="ECO:0007669"/>
    <property type="project" value="UniProtKB-KW"/>
</dbReference>
<feature type="domain" description="Luciferase-like" evidence="3">
    <location>
        <begin position="6"/>
        <end position="329"/>
    </location>
</feature>
<dbReference type="AlphaFoldDB" id="W4M9X7"/>
<protein>
    <recommendedName>
        <fullName evidence="3">Luciferase-like domain-containing protein</fullName>
    </recommendedName>
</protein>
<dbReference type="PANTHER" id="PTHR30137">
    <property type="entry name" value="LUCIFERASE-LIKE MONOOXYGENASE"/>
    <property type="match status" value="1"/>
</dbReference>
<dbReference type="Proteomes" id="UP000019140">
    <property type="component" value="Unassembled WGS sequence"/>
</dbReference>
<keyword evidence="2" id="KW-0503">Monooxygenase</keyword>
<dbReference type="SUPFAM" id="SSF51679">
    <property type="entry name" value="Bacterial luciferase-like"/>
    <property type="match status" value="1"/>
</dbReference>
<keyword evidence="1" id="KW-0560">Oxidoreductase</keyword>
<dbReference type="Pfam" id="PF00296">
    <property type="entry name" value="Bac_luciferase"/>
    <property type="match status" value="1"/>
</dbReference>
<dbReference type="CDD" id="cd00347">
    <property type="entry name" value="Flavin_utilizing_monoxygenases"/>
    <property type="match status" value="1"/>
</dbReference>
<name>W4M9X7_9BACT</name>
<evidence type="ECO:0000313" key="5">
    <source>
        <dbReference type="Proteomes" id="UP000019140"/>
    </source>
</evidence>
<comment type="caution">
    <text evidence="4">The sequence shown here is derived from an EMBL/GenBank/DDBJ whole genome shotgun (WGS) entry which is preliminary data.</text>
</comment>
<dbReference type="InterPro" id="IPR050766">
    <property type="entry name" value="Bact_Lucif_Oxidored"/>
</dbReference>
<sequence length="362" mass="40936">MVQIGMFYQIQVPRPWTATSEAERYRDMLEQVAYADEAGFSSVWLAEHQFRFEWSHSSAPDVSLGAISQLTKNLRLGIAVVVPPVHHPLHIAARIATLDILSNGRVDMGIGRSAYPYQMDAFGTSLQDATGIVDEALEIIPRAWTEEEIAYDGNYFKFPPRTILPKPLQTPHPPIWQGCSRDESFQKAGQLGLGCIAQGGPERIAEPIRMYREAIKQATPVGKGVYDRVVASAEVFCHEDRKQALTRGAELIDWYRNQRIQRDNTVWKGHDVDDVPGDYRWHYDRSAASRLQTDDTPSIELIERGDYCIGDPDDCIRFLKRYEAAGVDEMIPLFQIGPITNQEVLKTLELFGKYVIPHFSKG</sequence>
<dbReference type="EMBL" id="AZHX01000556">
    <property type="protein sequence ID" value="ETX06980.1"/>
    <property type="molecule type" value="Genomic_DNA"/>
</dbReference>
<evidence type="ECO:0000256" key="1">
    <source>
        <dbReference type="ARBA" id="ARBA00023002"/>
    </source>
</evidence>
<evidence type="ECO:0000256" key="2">
    <source>
        <dbReference type="ARBA" id="ARBA00023033"/>
    </source>
</evidence>
<dbReference type="InterPro" id="IPR036661">
    <property type="entry name" value="Luciferase-like_sf"/>
</dbReference>
<evidence type="ECO:0000313" key="4">
    <source>
        <dbReference type="EMBL" id="ETX06980.1"/>
    </source>
</evidence>
<dbReference type="PANTHER" id="PTHR30137:SF8">
    <property type="entry name" value="BLR5498 PROTEIN"/>
    <property type="match status" value="1"/>
</dbReference>
<dbReference type="Gene3D" id="3.20.20.30">
    <property type="entry name" value="Luciferase-like domain"/>
    <property type="match status" value="1"/>
</dbReference>
<dbReference type="HOGENOM" id="CLU_027853_3_0_7"/>
<gene>
    <name evidence="4" type="ORF">ETSY2_13895</name>
</gene>
<proteinExistence type="predicted"/>
<keyword evidence="5" id="KW-1185">Reference proteome</keyword>
<evidence type="ECO:0000259" key="3">
    <source>
        <dbReference type="Pfam" id="PF00296"/>
    </source>
</evidence>
<accession>W4M9X7</accession>
<dbReference type="GO" id="GO:0016705">
    <property type="term" value="F:oxidoreductase activity, acting on paired donors, with incorporation or reduction of molecular oxygen"/>
    <property type="evidence" value="ECO:0007669"/>
    <property type="project" value="InterPro"/>
</dbReference>
<dbReference type="InterPro" id="IPR011251">
    <property type="entry name" value="Luciferase-like_dom"/>
</dbReference>
<dbReference type="GO" id="GO:0005829">
    <property type="term" value="C:cytosol"/>
    <property type="evidence" value="ECO:0007669"/>
    <property type="project" value="TreeGrafter"/>
</dbReference>
<organism evidence="4 5">
    <name type="scientific">Candidatus Entotheonella gemina</name>
    <dbReference type="NCBI Taxonomy" id="1429439"/>
    <lineage>
        <taxon>Bacteria</taxon>
        <taxon>Pseudomonadati</taxon>
        <taxon>Nitrospinota/Tectimicrobiota group</taxon>
        <taxon>Candidatus Tectimicrobiota</taxon>
        <taxon>Candidatus Entotheonellia</taxon>
        <taxon>Candidatus Entotheonellales</taxon>
        <taxon>Candidatus Entotheonellaceae</taxon>
        <taxon>Candidatus Entotheonella</taxon>
    </lineage>
</organism>
<dbReference type="PATRIC" id="fig|1429439.4.peg.2374"/>
<reference evidence="4 5" key="1">
    <citation type="journal article" date="2014" name="Nature">
        <title>An environmental bacterial taxon with a large and distinct metabolic repertoire.</title>
        <authorList>
            <person name="Wilson M.C."/>
            <person name="Mori T."/>
            <person name="Ruckert C."/>
            <person name="Uria A.R."/>
            <person name="Helf M.J."/>
            <person name="Takada K."/>
            <person name="Gernert C."/>
            <person name="Steffens U.A."/>
            <person name="Heycke N."/>
            <person name="Schmitt S."/>
            <person name="Rinke C."/>
            <person name="Helfrich E.J."/>
            <person name="Brachmann A.O."/>
            <person name="Gurgui C."/>
            <person name="Wakimoto T."/>
            <person name="Kracht M."/>
            <person name="Crusemann M."/>
            <person name="Hentschel U."/>
            <person name="Abe I."/>
            <person name="Matsunaga S."/>
            <person name="Kalinowski J."/>
            <person name="Takeyama H."/>
            <person name="Piel J."/>
        </authorList>
    </citation>
    <scope>NUCLEOTIDE SEQUENCE [LARGE SCALE GENOMIC DNA]</scope>
    <source>
        <strain evidence="5">TSY2</strain>
    </source>
</reference>